<keyword evidence="7" id="KW-1185">Reference proteome</keyword>
<dbReference type="PROSITE" id="PS50931">
    <property type="entry name" value="HTH_LYSR"/>
    <property type="match status" value="1"/>
</dbReference>
<dbReference type="FunFam" id="1.10.10.10:FF:000001">
    <property type="entry name" value="LysR family transcriptional regulator"/>
    <property type="match status" value="1"/>
</dbReference>
<dbReference type="PANTHER" id="PTHR30126:SF94">
    <property type="entry name" value="LYSR FAMILY TRANSCRIPTIONAL REGULATOR"/>
    <property type="match status" value="1"/>
</dbReference>
<dbReference type="EMBL" id="AP018786">
    <property type="protein sequence ID" value="BBF23386.1"/>
    <property type="molecule type" value="Genomic_DNA"/>
</dbReference>
<protein>
    <submittedName>
        <fullName evidence="6">LysR family transcriptional regulator</fullName>
    </submittedName>
</protein>
<comment type="similarity">
    <text evidence="1">Belongs to the LysR transcriptional regulatory family.</text>
</comment>
<gene>
    <name evidence="6" type="ORF">SUTMEG_12770</name>
</gene>
<dbReference type="Pfam" id="PF03466">
    <property type="entry name" value="LysR_substrate"/>
    <property type="match status" value="1"/>
</dbReference>
<dbReference type="InterPro" id="IPR000847">
    <property type="entry name" value="LysR_HTH_N"/>
</dbReference>
<dbReference type="InterPro" id="IPR005119">
    <property type="entry name" value="LysR_subst-bd"/>
</dbReference>
<dbReference type="AlphaFoldDB" id="A0A2Z6IF49"/>
<accession>A0A2Z6IF49</accession>
<proteinExistence type="inferred from homology"/>
<dbReference type="RefSeq" id="WP_232008746.1">
    <property type="nucleotide sequence ID" value="NZ_AP018786.1"/>
</dbReference>
<evidence type="ECO:0000313" key="6">
    <source>
        <dbReference type="EMBL" id="BBF23386.1"/>
    </source>
</evidence>
<reference evidence="6 7" key="1">
    <citation type="journal article" date="2018" name="Int. J. Syst. Evol. Microbiol.">
        <title>Mesosutterella multiformis gen. nov., sp. nov., a member of the family Sutterellaceae and Sutterella megalosphaeroides sp. nov., isolated from human faeces.</title>
        <authorList>
            <person name="Sakamoto M."/>
            <person name="Ikeyama N."/>
            <person name="Kunihiro T."/>
            <person name="Iino T."/>
            <person name="Yuki M."/>
            <person name="Ohkuma M."/>
        </authorList>
    </citation>
    <scope>NUCLEOTIDE SEQUENCE [LARGE SCALE GENOMIC DNA]</scope>
    <source>
        <strain evidence="6 7">6FBBBH3</strain>
    </source>
</reference>
<keyword evidence="4" id="KW-0804">Transcription</keyword>
<dbReference type="Gene3D" id="3.40.190.290">
    <property type="match status" value="1"/>
</dbReference>
<evidence type="ECO:0000256" key="1">
    <source>
        <dbReference type="ARBA" id="ARBA00009437"/>
    </source>
</evidence>
<name>A0A2Z6IF49_9BURK</name>
<dbReference type="Proteomes" id="UP000271003">
    <property type="component" value="Chromosome"/>
</dbReference>
<dbReference type="SUPFAM" id="SSF53850">
    <property type="entry name" value="Periplasmic binding protein-like II"/>
    <property type="match status" value="1"/>
</dbReference>
<dbReference type="InterPro" id="IPR036390">
    <property type="entry name" value="WH_DNA-bd_sf"/>
</dbReference>
<dbReference type="InterPro" id="IPR036388">
    <property type="entry name" value="WH-like_DNA-bd_sf"/>
</dbReference>
<dbReference type="PANTHER" id="PTHR30126">
    <property type="entry name" value="HTH-TYPE TRANSCRIPTIONAL REGULATOR"/>
    <property type="match status" value="1"/>
</dbReference>
<dbReference type="KEGG" id="sutt:SUTMEG_12770"/>
<dbReference type="Gene3D" id="1.10.10.10">
    <property type="entry name" value="Winged helix-like DNA-binding domain superfamily/Winged helix DNA-binding domain"/>
    <property type="match status" value="1"/>
</dbReference>
<dbReference type="GO" id="GO:0003700">
    <property type="term" value="F:DNA-binding transcription factor activity"/>
    <property type="evidence" value="ECO:0007669"/>
    <property type="project" value="InterPro"/>
</dbReference>
<keyword evidence="2" id="KW-0805">Transcription regulation</keyword>
<evidence type="ECO:0000313" key="7">
    <source>
        <dbReference type="Proteomes" id="UP000271003"/>
    </source>
</evidence>
<dbReference type="Pfam" id="PF00126">
    <property type="entry name" value="HTH_1"/>
    <property type="match status" value="1"/>
</dbReference>
<dbReference type="SUPFAM" id="SSF46785">
    <property type="entry name" value="Winged helix' DNA-binding domain"/>
    <property type="match status" value="1"/>
</dbReference>
<evidence type="ECO:0000259" key="5">
    <source>
        <dbReference type="PROSITE" id="PS50931"/>
    </source>
</evidence>
<keyword evidence="3" id="KW-0238">DNA-binding</keyword>
<evidence type="ECO:0000256" key="3">
    <source>
        <dbReference type="ARBA" id="ARBA00023125"/>
    </source>
</evidence>
<sequence>MFDPQHNDPGTTMTTLGADDTQLSVTLRQLQVFLAIAKAENIGNASRDLSMSKSAVSQALGELEARLGVHLFDRNRGRIFLTAEGRRLMPQADEMVARAKDISSLFSNRKRLTSFRVGCTRTVGTFMIAELLRGFEDRLGWIPSVEIANTQRIAEKLVRFELDTALVEGPVRHSELVTESWMEDEMVVIAPKEHPLSGRPVSYEELSNARWILREEGSSSRNFFDTQLRQKLTSVRVSTELDSFDAILRSVLMGLGLTYISSRVLSDPYYGRYVTRLELPDRFMRQLTFCHHRDKYLCEEVRLWMDHCRAYANRASRAMY</sequence>
<dbReference type="GO" id="GO:0000976">
    <property type="term" value="F:transcription cis-regulatory region binding"/>
    <property type="evidence" value="ECO:0007669"/>
    <property type="project" value="TreeGrafter"/>
</dbReference>
<evidence type="ECO:0000256" key="4">
    <source>
        <dbReference type="ARBA" id="ARBA00023163"/>
    </source>
</evidence>
<feature type="domain" description="HTH lysR-type" evidence="5">
    <location>
        <begin position="25"/>
        <end position="82"/>
    </location>
</feature>
<organism evidence="6 7">
    <name type="scientific">Sutterella megalosphaeroides</name>
    <dbReference type="NCBI Taxonomy" id="2494234"/>
    <lineage>
        <taxon>Bacteria</taxon>
        <taxon>Pseudomonadati</taxon>
        <taxon>Pseudomonadota</taxon>
        <taxon>Betaproteobacteria</taxon>
        <taxon>Burkholderiales</taxon>
        <taxon>Sutterellaceae</taxon>
        <taxon>Sutterella</taxon>
    </lineage>
</organism>
<evidence type="ECO:0000256" key="2">
    <source>
        <dbReference type="ARBA" id="ARBA00023015"/>
    </source>
</evidence>